<evidence type="ECO:0000256" key="6">
    <source>
        <dbReference type="ARBA" id="ARBA00023136"/>
    </source>
</evidence>
<dbReference type="RefSeq" id="XP_029637047.1">
    <property type="nucleotide sequence ID" value="XM_029781187.2"/>
</dbReference>
<feature type="transmembrane region" description="Helical" evidence="8">
    <location>
        <begin position="139"/>
        <end position="155"/>
    </location>
</feature>
<evidence type="ECO:0000256" key="5">
    <source>
        <dbReference type="ARBA" id="ARBA00022989"/>
    </source>
</evidence>
<sequence length="280" mass="31895">MIKNVSQVPCLGVSSPEICRGTGCYFHRDHLEQRMSLTDAFVHIFDRLMNNRAGPGQAYIPTDVEHLANMVTHGLWILPSFGGLLWLLYWSVNDHQFLSACVFGLALFTLFTTSTIYHALSYSGKLKTLKNVFHIGDRAAIYIFIAASYTPWLLLKDMENWGVQVRWLIWMLAMMGISYQYMFHEKYKWLETLLYVIIGVGPSVTVLAMKETSGLYELTLGGITYATGVVFFKCDGIIPFAHAIWHCFVFVGATFHFYAISTYLMGHDVHKQMPIVTDTF</sequence>
<dbReference type="Proteomes" id="UP000515154">
    <property type="component" value="Linkage group LG1"/>
</dbReference>
<keyword evidence="7" id="KW-0479">Metal-binding</keyword>
<dbReference type="InterPro" id="IPR005744">
    <property type="entry name" value="Hy-lIII"/>
</dbReference>
<keyword evidence="9" id="KW-1185">Reference proteome</keyword>
<evidence type="ECO:0000256" key="7">
    <source>
        <dbReference type="PIRSR" id="PIRSR604254-1"/>
    </source>
</evidence>
<gene>
    <name evidence="10" type="primary">LOC115212321</name>
</gene>
<evidence type="ECO:0000256" key="1">
    <source>
        <dbReference type="ARBA" id="ARBA00004651"/>
    </source>
</evidence>
<dbReference type="KEGG" id="osn:115212321"/>
<reference evidence="10" key="1">
    <citation type="submission" date="2025-08" db="UniProtKB">
        <authorList>
            <consortium name="RefSeq"/>
        </authorList>
    </citation>
    <scope>IDENTIFICATION</scope>
</reference>
<dbReference type="PANTHER" id="PTHR20855">
    <property type="entry name" value="ADIPOR/PROGESTIN RECEPTOR-RELATED"/>
    <property type="match status" value="1"/>
</dbReference>
<evidence type="ECO:0000313" key="10">
    <source>
        <dbReference type="RefSeq" id="XP_029637047.1"/>
    </source>
</evidence>
<accession>A0A6P7SFA5</accession>
<evidence type="ECO:0000256" key="4">
    <source>
        <dbReference type="ARBA" id="ARBA00022692"/>
    </source>
</evidence>
<feature type="transmembrane region" description="Helical" evidence="8">
    <location>
        <begin position="243"/>
        <end position="265"/>
    </location>
</feature>
<comment type="subcellular location">
    <subcellularLocation>
        <location evidence="1">Cell membrane</location>
        <topology evidence="1">Multi-pass membrane protein</topology>
    </subcellularLocation>
</comment>
<feature type="transmembrane region" description="Helical" evidence="8">
    <location>
        <begin position="97"/>
        <end position="119"/>
    </location>
</feature>
<feature type="binding site" evidence="7">
    <location>
        <position position="246"/>
    </location>
    <ligand>
        <name>Zn(2+)</name>
        <dbReference type="ChEBI" id="CHEBI:29105"/>
    </ligand>
</feature>
<keyword evidence="4 8" id="KW-0812">Transmembrane</keyword>
<dbReference type="Pfam" id="PF03006">
    <property type="entry name" value="HlyIII"/>
    <property type="match status" value="1"/>
</dbReference>
<feature type="transmembrane region" description="Helical" evidence="8">
    <location>
        <begin position="167"/>
        <end position="183"/>
    </location>
</feature>
<comment type="similarity">
    <text evidence="2">Belongs to the ADIPOR family.</text>
</comment>
<dbReference type="NCBIfam" id="TIGR01065">
    <property type="entry name" value="hlyIII"/>
    <property type="match status" value="1"/>
</dbReference>
<proteinExistence type="inferred from homology"/>
<evidence type="ECO:0000256" key="8">
    <source>
        <dbReference type="SAM" id="Phobius"/>
    </source>
</evidence>
<evidence type="ECO:0000313" key="9">
    <source>
        <dbReference type="Proteomes" id="UP000515154"/>
    </source>
</evidence>
<evidence type="ECO:0000256" key="3">
    <source>
        <dbReference type="ARBA" id="ARBA00022475"/>
    </source>
</evidence>
<feature type="transmembrane region" description="Helical" evidence="8">
    <location>
        <begin position="215"/>
        <end position="231"/>
    </location>
</feature>
<keyword evidence="7" id="KW-0862">Zinc</keyword>
<dbReference type="InterPro" id="IPR004254">
    <property type="entry name" value="AdipoR/HlyIII-related"/>
</dbReference>
<protein>
    <submittedName>
        <fullName evidence="10">Monocyte to macrophage differentiation factor 2 isoform X1</fullName>
    </submittedName>
</protein>
<organism evidence="9 10">
    <name type="scientific">Octopus sinensis</name>
    <name type="common">East Asian common octopus</name>
    <dbReference type="NCBI Taxonomy" id="2607531"/>
    <lineage>
        <taxon>Eukaryota</taxon>
        <taxon>Metazoa</taxon>
        <taxon>Spiralia</taxon>
        <taxon>Lophotrochozoa</taxon>
        <taxon>Mollusca</taxon>
        <taxon>Cephalopoda</taxon>
        <taxon>Coleoidea</taxon>
        <taxon>Octopodiformes</taxon>
        <taxon>Octopoda</taxon>
        <taxon>Incirrata</taxon>
        <taxon>Octopodidae</taxon>
        <taxon>Octopus</taxon>
    </lineage>
</organism>
<evidence type="ECO:0000256" key="2">
    <source>
        <dbReference type="ARBA" id="ARBA00007018"/>
    </source>
</evidence>
<dbReference type="GO" id="GO:0140911">
    <property type="term" value="F:pore-forming activity"/>
    <property type="evidence" value="ECO:0007669"/>
    <property type="project" value="InterPro"/>
</dbReference>
<feature type="binding site" evidence="7">
    <location>
        <position position="118"/>
    </location>
    <ligand>
        <name>Zn(2+)</name>
        <dbReference type="ChEBI" id="CHEBI:29105"/>
    </ligand>
</feature>
<feature type="binding site" evidence="7">
    <location>
        <position position="242"/>
    </location>
    <ligand>
        <name>Zn(2+)</name>
        <dbReference type="ChEBI" id="CHEBI:29105"/>
    </ligand>
</feature>
<dbReference type="GO" id="GO:0005886">
    <property type="term" value="C:plasma membrane"/>
    <property type="evidence" value="ECO:0007669"/>
    <property type="project" value="UniProtKB-SubCell"/>
</dbReference>
<dbReference type="PANTHER" id="PTHR20855:SF3">
    <property type="entry name" value="LD03007P"/>
    <property type="match status" value="1"/>
</dbReference>
<dbReference type="GO" id="GO:0046872">
    <property type="term" value="F:metal ion binding"/>
    <property type="evidence" value="ECO:0007669"/>
    <property type="project" value="UniProtKB-KW"/>
</dbReference>
<keyword evidence="6 8" id="KW-0472">Membrane</keyword>
<keyword evidence="5 8" id="KW-1133">Transmembrane helix</keyword>
<feature type="transmembrane region" description="Helical" evidence="8">
    <location>
        <begin position="70"/>
        <end position="90"/>
    </location>
</feature>
<name>A0A6P7SFA5_9MOLL</name>
<keyword evidence="3" id="KW-1003">Cell membrane</keyword>
<dbReference type="AlphaFoldDB" id="A0A6P7SFA5"/>
<feature type="transmembrane region" description="Helical" evidence="8">
    <location>
        <begin position="189"/>
        <end position="208"/>
    </location>
</feature>